<dbReference type="OrthoDB" id="110174at2759"/>
<keyword evidence="1" id="KW-0812">Transmembrane</keyword>
<evidence type="ECO:0000313" key="3">
    <source>
        <dbReference type="Proteomes" id="UP000076420"/>
    </source>
</evidence>
<dbReference type="STRING" id="6526.A0A2C9KWD6"/>
<feature type="transmembrane region" description="Helical" evidence="1">
    <location>
        <begin position="12"/>
        <end position="32"/>
    </location>
</feature>
<dbReference type="EnsemblMetazoa" id="BGLB024333-RA">
    <property type="protein sequence ID" value="BGLB024333-PA"/>
    <property type="gene ID" value="BGLB024333"/>
</dbReference>
<accession>A0A2C9KWD6</accession>
<dbReference type="KEGG" id="bgt:106061117"/>
<dbReference type="VEuPathDB" id="VectorBase:BGLAX_049425"/>
<dbReference type="PANTHER" id="PTHR21824:SF4">
    <property type="entry name" value="TRANSMEMBRANE PROTEIN 177"/>
    <property type="match status" value="1"/>
</dbReference>
<organism evidence="2 3">
    <name type="scientific">Biomphalaria glabrata</name>
    <name type="common">Bloodfluke planorb</name>
    <name type="synonym">Freshwater snail</name>
    <dbReference type="NCBI Taxonomy" id="6526"/>
    <lineage>
        <taxon>Eukaryota</taxon>
        <taxon>Metazoa</taxon>
        <taxon>Spiralia</taxon>
        <taxon>Lophotrochozoa</taxon>
        <taxon>Mollusca</taxon>
        <taxon>Gastropoda</taxon>
        <taxon>Heterobranchia</taxon>
        <taxon>Euthyneura</taxon>
        <taxon>Panpulmonata</taxon>
        <taxon>Hygrophila</taxon>
        <taxon>Lymnaeoidea</taxon>
        <taxon>Planorbidae</taxon>
        <taxon>Biomphalaria</taxon>
    </lineage>
</organism>
<dbReference type="AlphaFoldDB" id="A0A2C9KWD6"/>
<reference evidence="2" key="1">
    <citation type="submission" date="2020-05" db="UniProtKB">
        <authorList>
            <consortium name="EnsemblMetazoa"/>
        </authorList>
    </citation>
    <scope>IDENTIFICATION</scope>
    <source>
        <strain evidence="2">BB02</strain>
    </source>
</reference>
<proteinExistence type="predicted"/>
<gene>
    <name evidence="2" type="primary">106061117</name>
</gene>
<dbReference type="PANTHER" id="PTHR21824">
    <property type="entry name" value="TRANSMEMBRANE PROTEIN 177"/>
    <property type="match status" value="1"/>
</dbReference>
<name>A0A2C9KWD6_BIOGL</name>
<feature type="transmembrane region" description="Helical" evidence="1">
    <location>
        <begin position="186"/>
        <end position="208"/>
    </location>
</feature>
<evidence type="ECO:0000256" key="1">
    <source>
        <dbReference type="SAM" id="Phobius"/>
    </source>
</evidence>
<dbReference type="Proteomes" id="UP000076420">
    <property type="component" value="Unassembled WGS sequence"/>
</dbReference>
<dbReference type="VEuPathDB" id="VectorBase:BGLB024333"/>
<keyword evidence="1" id="KW-0472">Membrane</keyword>
<evidence type="ECO:0008006" key="4">
    <source>
        <dbReference type="Google" id="ProtNLM"/>
    </source>
</evidence>
<dbReference type="GO" id="GO:0016020">
    <property type="term" value="C:membrane"/>
    <property type="evidence" value="ECO:0007669"/>
    <property type="project" value="TreeGrafter"/>
</dbReference>
<dbReference type="InterPro" id="IPR026620">
    <property type="entry name" value="TMEM177"/>
</dbReference>
<feature type="transmembrane region" description="Helical" evidence="1">
    <location>
        <begin position="162"/>
        <end position="180"/>
    </location>
</feature>
<protein>
    <recommendedName>
        <fullName evidence="4">Transmembrane protein 177</fullName>
    </recommendedName>
</protein>
<sequence length="294" mass="33261">MYRNIRTYYPYFWVFCGTGVSAVTIYPHTLGVSSFKEKITNKSQLDIQVLRLVEEIKTDLKIHTKNPFNVNKVLEIVPTDKIDFLSQGFLSMRWGAVIGIPNYFSSDFSKQAKDNKDILKIMGIEGVKEKKEQEILETFQLSEAAKKYALAKEISMLNSGKLLLFSFAAGLTVILSYITARLFSSFTLASITYCAAQSCLAFLCVGIYNYYNCYWEKACDLDVASINKDLALGGIEYYTALLKRKEALGGKPLVANGNIFNQYMTKLLKPALTESEKLSYLTEVVEQKYGRELK</sequence>
<evidence type="ECO:0000313" key="2">
    <source>
        <dbReference type="EnsemblMetazoa" id="BGLB024333-PA"/>
    </source>
</evidence>
<keyword evidence="1" id="KW-1133">Transmembrane helix</keyword>